<keyword evidence="4 7" id="KW-0812">Transmembrane</keyword>
<dbReference type="STRING" id="169760.PSTEL_10395"/>
<comment type="subcellular location">
    <subcellularLocation>
        <location evidence="1">Cell membrane</location>
        <topology evidence="1">Multi-pass membrane protein</topology>
    </subcellularLocation>
</comment>
<name>A0A089LPJ9_9BACL</name>
<gene>
    <name evidence="8" type="ORF">PSTEL_10395</name>
</gene>
<evidence type="ECO:0000256" key="4">
    <source>
        <dbReference type="ARBA" id="ARBA00022692"/>
    </source>
</evidence>
<evidence type="ECO:0000256" key="6">
    <source>
        <dbReference type="ARBA" id="ARBA00023136"/>
    </source>
</evidence>
<feature type="transmembrane region" description="Helical" evidence="7">
    <location>
        <begin position="335"/>
        <end position="356"/>
    </location>
</feature>
<dbReference type="KEGG" id="pste:PSTEL_10395"/>
<evidence type="ECO:0000313" key="9">
    <source>
        <dbReference type="Proteomes" id="UP000029507"/>
    </source>
</evidence>
<sequence length="359" mass="37340">MMRTVNIRLTNAQGVHNFIKGLGLCLLLAVCAKLLSELPHFGILGQLVIAILLGMGWRGIFGVPAGAEEGAAFAGKKLLRYGIILLGMRLNLSDIAHAGLKVFLLVGLQIAFTFAVMLGLARLLKLDPGTGLLTACGTAICGAAAVAAISPQIKASDEETAAAVATVALLGTVWTLAYTISLPWLGLSPAGYGVFAGASLHEIAHVIAAAGPAGREALDLAVVVKLTRVAMLVPVALVIGFWDARKRARKLQLTSNEVLSGNNPQPERARWREIPVPWFILGFLIMSGLNTLKLIPTPAADAVVTGAYQLMATAMAGLGLGVNAASLIRKGVKPLAAGATGSVLLSGFVYALIGWFRIG</sequence>
<feature type="transmembrane region" description="Helical" evidence="7">
    <location>
        <begin position="276"/>
        <end position="295"/>
    </location>
</feature>
<keyword evidence="3" id="KW-1003">Cell membrane</keyword>
<dbReference type="PANTHER" id="PTHR30106">
    <property type="entry name" value="INNER MEMBRANE PROTEIN YEIH-RELATED"/>
    <property type="match status" value="1"/>
</dbReference>
<evidence type="ECO:0000256" key="1">
    <source>
        <dbReference type="ARBA" id="ARBA00004651"/>
    </source>
</evidence>
<accession>A0A089LPJ9</accession>
<dbReference type="InterPro" id="IPR018383">
    <property type="entry name" value="UPF0324_pro"/>
</dbReference>
<evidence type="ECO:0000256" key="7">
    <source>
        <dbReference type="SAM" id="Phobius"/>
    </source>
</evidence>
<proteinExistence type="inferred from homology"/>
<feature type="transmembrane region" description="Helical" evidence="7">
    <location>
        <begin position="102"/>
        <end position="124"/>
    </location>
</feature>
<comment type="similarity">
    <text evidence="2">Belongs to the UPF0324 family.</text>
</comment>
<feature type="transmembrane region" description="Helical" evidence="7">
    <location>
        <begin position="220"/>
        <end position="242"/>
    </location>
</feature>
<feature type="transmembrane region" description="Helical" evidence="7">
    <location>
        <begin position="307"/>
        <end position="328"/>
    </location>
</feature>
<dbReference type="Pfam" id="PF03601">
    <property type="entry name" value="Cons_hypoth698"/>
    <property type="match status" value="1"/>
</dbReference>
<keyword evidence="6 7" id="KW-0472">Membrane</keyword>
<evidence type="ECO:0000256" key="3">
    <source>
        <dbReference type="ARBA" id="ARBA00022475"/>
    </source>
</evidence>
<dbReference type="GO" id="GO:0005886">
    <property type="term" value="C:plasma membrane"/>
    <property type="evidence" value="ECO:0007669"/>
    <property type="project" value="UniProtKB-SubCell"/>
</dbReference>
<dbReference type="Proteomes" id="UP000029507">
    <property type="component" value="Chromosome"/>
</dbReference>
<evidence type="ECO:0000256" key="2">
    <source>
        <dbReference type="ARBA" id="ARBA00007977"/>
    </source>
</evidence>
<evidence type="ECO:0000256" key="5">
    <source>
        <dbReference type="ARBA" id="ARBA00022989"/>
    </source>
</evidence>
<keyword evidence="9" id="KW-1185">Reference proteome</keyword>
<reference evidence="8 9" key="1">
    <citation type="submission" date="2014-08" db="EMBL/GenBank/DDBJ databases">
        <title>Comparative genomics of the Paenibacillus odorifer group.</title>
        <authorList>
            <person name="den Bakker H.C."/>
            <person name="Tsai Y.-C."/>
            <person name="Martin N."/>
            <person name="Korlach J."/>
            <person name="Wiedmann M."/>
        </authorList>
    </citation>
    <scope>NUCLEOTIDE SEQUENCE [LARGE SCALE GENOMIC DNA]</scope>
    <source>
        <strain evidence="8 9">DSM 14472</strain>
    </source>
</reference>
<organism evidence="8 9">
    <name type="scientific">Paenibacillus stellifer</name>
    <dbReference type="NCBI Taxonomy" id="169760"/>
    <lineage>
        <taxon>Bacteria</taxon>
        <taxon>Bacillati</taxon>
        <taxon>Bacillota</taxon>
        <taxon>Bacilli</taxon>
        <taxon>Bacillales</taxon>
        <taxon>Paenibacillaceae</taxon>
        <taxon>Paenibacillus</taxon>
    </lineage>
</organism>
<feature type="transmembrane region" description="Helical" evidence="7">
    <location>
        <begin position="131"/>
        <end position="149"/>
    </location>
</feature>
<dbReference type="PANTHER" id="PTHR30106:SF2">
    <property type="entry name" value="UPF0324 INNER MEMBRANE PROTEIN YEIH"/>
    <property type="match status" value="1"/>
</dbReference>
<feature type="transmembrane region" description="Helical" evidence="7">
    <location>
        <begin position="46"/>
        <end position="66"/>
    </location>
</feature>
<keyword evidence="5 7" id="KW-1133">Transmembrane helix</keyword>
<protein>
    <submittedName>
        <fullName evidence="8">Membrane protein</fullName>
    </submittedName>
</protein>
<feature type="transmembrane region" description="Helical" evidence="7">
    <location>
        <begin position="161"/>
        <end position="180"/>
    </location>
</feature>
<dbReference type="EMBL" id="CP009286">
    <property type="protein sequence ID" value="AIQ63431.1"/>
    <property type="molecule type" value="Genomic_DNA"/>
</dbReference>
<dbReference type="HOGENOM" id="CLU_033541_0_1_9"/>
<dbReference type="AlphaFoldDB" id="A0A089LPJ9"/>
<evidence type="ECO:0000313" key="8">
    <source>
        <dbReference type="EMBL" id="AIQ63431.1"/>
    </source>
</evidence>